<gene>
    <name evidence="3" type="ORF">EBO34_05760</name>
</gene>
<feature type="domain" description="Predicted membrane protein YciQ-like C-terminal" evidence="2">
    <location>
        <begin position="57"/>
        <end position="276"/>
    </location>
</feature>
<keyword evidence="1" id="KW-1133">Transmembrane helix</keyword>
<dbReference type="Proteomes" id="UP000278746">
    <property type="component" value="Unassembled WGS sequence"/>
</dbReference>
<evidence type="ECO:0000313" key="4">
    <source>
        <dbReference type="Proteomes" id="UP000278746"/>
    </source>
</evidence>
<sequence>MISFLKELFRMLIISFALLIIINAVTVTVWLSEIKKRKDPFSFEHEKKHVPDERDFLSPAVVVKLLSRRGLSANDVTAGLLSLVTKEALRLSEKKGFESPFFIDQTHRGRDGKLTQDERFLLEWICYDIGSNGTFHVTDLEVYTSNNGKMEEYLHNLYEWERSVIETMKSHQFYRPLNFPRMVLIGNGAAGIAAGSVLLFFAPFSGLGIFLSSLLSLGLIYFISPHTVAGRMEEQKWQKYYEYIKNAGSEAFNSDDITKSFVYAVAFRVADRFLTRFSVQEAGEIKVSQESFPLYYVAPTGTAVLSLEGVKMYRDLEQGFDLVENAPVAFGDNTDGTGLDNV</sequence>
<reference evidence="3 4" key="1">
    <citation type="submission" date="2018-10" db="EMBL/GenBank/DDBJ databases">
        <title>Bacillus Keqinensis sp. nov., a moderately halophilic bacterium isolated from a saline-alkaline lake.</title>
        <authorList>
            <person name="Wang H."/>
        </authorList>
    </citation>
    <scope>NUCLEOTIDE SEQUENCE [LARGE SCALE GENOMIC DNA]</scope>
    <source>
        <strain evidence="3 4">KQ-3</strain>
    </source>
</reference>
<feature type="transmembrane region" description="Helical" evidence="1">
    <location>
        <begin position="182"/>
        <end position="201"/>
    </location>
</feature>
<dbReference type="EMBL" id="RHIB01000001">
    <property type="protein sequence ID" value="RNA69443.1"/>
    <property type="molecule type" value="Genomic_DNA"/>
</dbReference>
<feature type="transmembrane region" description="Helical" evidence="1">
    <location>
        <begin position="12"/>
        <end position="31"/>
    </location>
</feature>
<organism evidence="3 4">
    <name type="scientific">Alteribacter keqinensis</name>
    <dbReference type="NCBI Taxonomy" id="2483800"/>
    <lineage>
        <taxon>Bacteria</taxon>
        <taxon>Bacillati</taxon>
        <taxon>Bacillota</taxon>
        <taxon>Bacilli</taxon>
        <taxon>Bacillales</taxon>
        <taxon>Bacillaceae</taxon>
        <taxon>Alteribacter</taxon>
    </lineage>
</organism>
<evidence type="ECO:0000259" key="2">
    <source>
        <dbReference type="Pfam" id="PF20990"/>
    </source>
</evidence>
<name>A0A3M7TVG4_9BACI</name>
<keyword evidence="1" id="KW-0812">Transmembrane</keyword>
<proteinExistence type="predicted"/>
<dbReference type="InterPro" id="IPR048389">
    <property type="entry name" value="YciQ-like_C"/>
</dbReference>
<dbReference type="OrthoDB" id="5507254at2"/>
<feature type="transmembrane region" description="Helical" evidence="1">
    <location>
        <begin position="207"/>
        <end position="229"/>
    </location>
</feature>
<comment type="caution">
    <text evidence="3">The sequence shown here is derived from an EMBL/GenBank/DDBJ whole genome shotgun (WGS) entry which is preliminary data.</text>
</comment>
<keyword evidence="4" id="KW-1185">Reference proteome</keyword>
<evidence type="ECO:0000256" key="1">
    <source>
        <dbReference type="SAM" id="Phobius"/>
    </source>
</evidence>
<dbReference type="Pfam" id="PF20990">
    <property type="entry name" value="DUF2207_C"/>
    <property type="match status" value="1"/>
</dbReference>
<accession>A0A3M7TVG4</accession>
<protein>
    <submittedName>
        <fullName evidence="3">DUF2207 domain-containing protein</fullName>
    </submittedName>
</protein>
<dbReference type="AlphaFoldDB" id="A0A3M7TVG4"/>
<keyword evidence="1" id="KW-0472">Membrane</keyword>
<evidence type="ECO:0000313" key="3">
    <source>
        <dbReference type="EMBL" id="RNA69443.1"/>
    </source>
</evidence>